<dbReference type="PANTHER" id="PTHR45847">
    <property type="entry name" value="FATTY ACID AMIDE HYDROLASE"/>
    <property type="match status" value="1"/>
</dbReference>
<proteinExistence type="predicted"/>
<dbReference type="AlphaFoldDB" id="A0A4V6I8H5"/>
<dbReference type="InterPro" id="IPR023631">
    <property type="entry name" value="Amidase_dom"/>
</dbReference>
<name>A0A4V6I8H5_STECR</name>
<evidence type="ECO:0000313" key="3">
    <source>
        <dbReference type="EMBL" id="TMS38933.1"/>
    </source>
</evidence>
<feature type="region of interest" description="Disordered" evidence="1">
    <location>
        <begin position="364"/>
        <end position="395"/>
    </location>
</feature>
<dbReference type="InterPro" id="IPR052096">
    <property type="entry name" value="Endocannabinoid_amidase"/>
</dbReference>
<gene>
    <name evidence="3" type="ORF">L596_005555</name>
</gene>
<evidence type="ECO:0000256" key="1">
    <source>
        <dbReference type="SAM" id="MobiDB-lite"/>
    </source>
</evidence>
<dbReference type="OrthoDB" id="6428749at2759"/>
<comment type="caution">
    <text evidence="3">The sequence shown here is derived from an EMBL/GenBank/DDBJ whole genome shotgun (WGS) entry which is preliminary data.</text>
</comment>
<dbReference type="PANTHER" id="PTHR45847:SF6">
    <property type="entry name" value="FATTY ACID AMIDE HYDROLASE"/>
    <property type="match status" value="1"/>
</dbReference>
<accession>A0A4V6I8H5</accession>
<dbReference type="STRING" id="34508.A0A4V6I8H5"/>
<organism evidence="3 4">
    <name type="scientific">Steinernema carpocapsae</name>
    <name type="common">Entomopathogenic nematode</name>
    <dbReference type="NCBI Taxonomy" id="34508"/>
    <lineage>
        <taxon>Eukaryota</taxon>
        <taxon>Metazoa</taxon>
        <taxon>Ecdysozoa</taxon>
        <taxon>Nematoda</taxon>
        <taxon>Chromadorea</taxon>
        <taxon>Rhabditida</taxon>
        <taxon>Tylenchina</taxon>
        <taxon>Panagrolaimomorpha</taxon>
        <taxon>Strongyloidoidea</taxon>
        <taxon>Steinernematidae</taxon>
        <taxon>Steinernema</taxon>
    </lineage>
</organism>
<dbReference type="SUPFAM" id="SSF75304">
    <property type="entry name" value="Amidase signature (AS) enzymes"/>
    <property type="match status" value="1"/>
</dbReference>
<dbReference type="Pfam" id="PF01425">
    <property type="entry name" value="Amidase"/>
    <property type="match status" value="1"/>
</dbReference>
<evidence type="ECO:0000313" key="4">
    <source>
        <dbReference type="Proteomes" id="UP000298663"/>
    </source>
</evidence>
<reference evidence="3 4" key="2">
    <citation type="journal article" date="2019" name="G3 (Bethesda)">
        <title>Hybrid Assembly of the Genome of the Entomopathogenic Nematode Steinernema carpocapsae Identifies the X-Chromosome.</title>
        <authorList>
            <person name="Serra L."/>
            <person name="Macchietto M."/>
            <person name="Macias-Munoz A."/>
            <person name="McGill C.J."/>
            <person name="Rodriguez I.M."/>
            <person name="Rodriguez B."/>
            <person name="Murad R."/>
            <person name="Mortazavi A."/>
        </authorList>
    </citation>
    <scope>NUCLEOTIDE SEQUENCE [LARGE SCALE GENOMIC DNA]</scope>
    <source>
        <strain evidence="3 4">ALL</strain>
    </source>
</reference>
<keyword evidence="4" id="KW-1185">Reference proteome</keyword>
<sequence>MCGDVYVPEFQLTKHQLVHILTFEKHQTSSTLVIKKEICTHGGYAIGYQDCLTHVIGAPEATATVYEHANQIKQSLVVSTSRTDDDIEVLTILRVDISKAFPKRSVEAGDGGGDKLQDGSITAEQVLLAYWRKAFQVNEDFNCLIDVIVKAYDDAMELDRKYPKGSTKPALFGIPFSVKGNFFMKDFDCSLGLTKFLKQPKDSECSMVTYLRTQGAIPFVITNVPQALLSFVCSNSVYGTTGNPHNKDRTPRGSSGGEAALVAAGEAKLHLGLAATWPEVFEFRPLCVAFSLKPTEGNVRTVDGPEPEHFCHGIIDLDRPPSAGDSDEPAAAKLFEEPEYDDERPEIQFDRDVFHNASEAKFWIGEGGGEATPPAAVQLPRDESLRQRDHGTPFR</sequence>
<dbReference type="GO" id="GO:0009062">
    <property type="term" value="P:fatty acid catabolic process"/>
    <property type="evidence" value="ECO:0007669"/>
    <property type="project" value="TreeGrafter"/>
</dbReference>
<dbReference type="GO" id="GO:0004040">
    <property type="term" value="F:amidase activity"/>
    <property type="evidence" value="ECO:0007669"/>
    <property type="project" value="TreeGrafter"/>
</dbReference>
<protein>
    <recommendedName>
        <fullName evidence="2">Amidase domain-containing protein</fullName>
    </recommendedName>
</protein>
<feature type="compositionally biased region" description="Basic and acidic residues" evidence="1">
    <location>
        <begin position="380"/>
        <end position="395"/>
    </location>
</feature>
<dbReference type="Gene3D" id="3.90.1300.10">
    <property type="entry name" value="Amidase signature (AS) domain"/>
    <property type="match status" value="1"/>
</dbReference>
<dbReference type="EMBL" id="CM016762">
    <property type="protein sequence ID" value="TMS38933.1"/>
    <property type="molecule type" value="Genomic_DNA"/>
</dbReference>
<dbReference type="InterPro" id="IPR036928">
    <property type="entry name" value="AS_sf"/>
</dbReference>
<feature type="domain" description="Amidase" evidence="2">
    <location>
        <begin position="126"/>
        <end position="272"/>
    </location>
</feature>
<reference evidence="3 4" key="1">
    <citation type="journal article" date="2015" name="Genome Biol.">
        <title>Comparative genomics of Steinernema reveals deeply conserved gene regulatory networks.</title>
        <authorList>
            <person name="Dillman A.R."/>
            <person name="Macchietto M."/>
            <person name="Porter C.F."/>
            <person name="Rogers A."/>
            <person name="Williams B."/>
            <person name="Antoshechkin I."/>
            <person name="Lee M.M."/>
            <person name="Goodwin Z."/>
            <person name="Lu X."/>
            <person name="Lewis E.E."/>
            <person name="Goodrich-Blair H."/>
            <person name="Stock S.P."/>
            <person name="Adams B.J."/>
            <person name="Sternberg P.W."/>
            <person name="Mortazavi A."/>
        </authorList>
    </citation>
    <scope>NUCLEOTIDE SEQUENCE [LARGE SCALE GENOMIC DNA]</scope>
    <source>
        <strain evidence="3 4">ALL</strain>
    </source>
</reference>
<dbReference type="EMBL" id="AZBU02000001">
    <property type="protein sequence ID" value="TMS38933.1"/>
    <property type="molecule type" value="Genomic_DNA"/>
</dbReference>
<dbReference type="GO" id="GO:0017064">
    <property type="term" value="F:fatty acid amide hydrolase activity"/>
    <property type="evidence" value="ECO:0007669"/>
    <property type="project" value="TreeGrafter"/>
</dbReference>
<dbReference type="Proteomes" id="UP000298663">
    <property type="component" value="Chromosome X"/>
</dbReference>
<evidence type="ECO:0000259" key="2">
    <source>
        <dbReference type="Pfam" id="PF01425"/>
    </source>
</evidence>